<dbReference type="Gene3D" id="1.10.287.850">
    <property type="entry name" value="HP0062-like domain"/>
    <property type="match status" value="1"/>
</dbReference>
<name>A0A7I7MJF6_9MYCO</name>
<dbReference type="InterPro" id="IPR000084">
    <property type="entry name" value="PE-PGRS_N"/>
</dbReference>
<dbReference type="OrthoDB" id="4679608at2"/>
<proteinExistence type="predicted"/>
<dbReference type="SUPFAM" id="SSF140459">
    <property type="entry name" value="PE/PPE dimer-like"/>
    <property type="match status" value="1"/>
</dbReference>
<keyword evidence="2" id="KW-1185">Reference proteome</keyword>
<dbReference type="Proteomes" id="UP000467236">
    <property type="component" value="Chromosome"/>
</dbReference>
<organism evidence="1 2">
    <name type="scientific">Mycobacterium shinjukuense</name>
    <dbReference type="NCBI Taxonomy" id="398694"/>
    <lineage>
        <taxon>Bacteria</taxon>
        <taxon>Bacillati</taxon>
        <taxon>Actinomycetota</taxon>
        <taxon>Actinomycetes</taxon>
        <taxon>Mycobacteriales</taxon>
        <taxon>Mycobacteriaceae</taxon>
        <taxon>Mycobacterium</taxon>
    </lineage>
</organism>
<dbReference type="KEGG" id="mshj:MSHI_03770"/>
<gene>
    <name evidence="1" type="ORF">MSHI_03770</name>
</gene>
<dbReference type="InterPro" id="IPR038332">
    <property type="entry name" value="PPE_sf"/>
</dbReference>
<dbReference type="RefSeq" id="WP_083050697.1">
    <property type="nucleotide sequence ID" value="NZ_AP022575.1"/>
</dbReference>
<dbReference type="EMBL" id="AP022575">
    <property type="protein sequence ID" value="BBX72471.1"/>
    <property type="molecule type" value="Genomic_DNA"/>
</dbReference>
<dbReference type="Pfam" id="PF00934">
    <property type="entry name" value="PE"/>
    <property type="match status" value="1"/>
</dbReference>
<reference evidence="1 2" key="1">
    <citation type="journal article" date="2019" name="Emerg. Microbes Infect.">
        <title>Comprehensive subspecies identification of 175 nontuberculous mycobacteria species based on 7547 genomic profiles.</title>
        <authorList>
            <person name="Matsumoto Y."/>
            <person name="Kinjo T."/>
            <person name="Motooka D."/>
            <person name="Nabeya D."/>
            <person name="Jung N."/>
            <person name="Uechi K."/>
            <person name="Horii T."/>
            <person name="Iida T."/>
            <person name="Fujita J."/>
            <person name="Nakamura S."/>
        </authorList>
    </citation>
    <scope>NUCLEOTIDE SEQUENCE [LARGE SCALE GENOMIC DNA]</scope>
    <source>
        <strain evidence="1 2">JCM 14233</strain>
    </source>
</reference>
<sequence>MSFLIASPEMVSAAATELASVGSTITGANSATAAATTEVIPAALDEVSAGIAAIFAEHGRVYQALGAQAAAFHDRFVRALNAGASAYAGAEANAAHALGGAVPGTVQALAASTPGSLLQQLETAQIDFNTNLVNSELTFNKALVANEVAWEKAIFGTDSALNGVINRGFNVANLLVGTGQQTINTLVGAPVPTNFTSTLLLGGSAQVFNDGQIGGPLGAFDQSLVLGADLAGLVVSGPPAQAVLSVLPEPTRAMVLHAPGELLQQLETAQINYNSGLVSNELSFNHALLANEVAWEKAIFGTDSALNGVVNRSFNVVNLLVGTGELALNGLSGAQVPQPAFTQSLLTGSSAQVFNGGQIGGLVGVFDQSLLVGADLVGLITGQA</sequence>
<evidence type="ECO:0000313" key="2">
    <source>
        <dbReference type="Proteomes" id="UP000467236"/>
    </source>
</evidence>
<dbReference type="AlphaFoldDB" id="A0A7I7MJF6"/>
<accession>A0A7I7MJF6</accession>
<evidence type="ECO:0000313" key="1">
    <source>
        <dbReference type="EMBL" id="BBX72471.1"/>
    </source>
</evidence>
<protein>
    <submittedName>
        <fullName evidence="1">Uncharacterized protein</fullName>
    </submittedName>
</protein>